<organism evidence="1 2">
    <name type="scientific">Streptomyces spinoverrucosus</name>
    <dbReference type="NCBI Taxonomy" id="284043"/>
    <lineage>
        <taxon>Bacteria</taxon>
        <taxon>Bacillati</taxon>
        <taxon>Actinomycetota</taxon>
        <taxon>Actinomycetes</taxon>
        <taxon>Kitasatosporales</taxon>
        <taxon>Streptomycetaceae</taxon>
        <taxon>Streptomyces</taxon>
    </lineage>
</organism>
<dbReference type="EMBL" id="BJND01000037">
    <property type="protein sequence ID" value="GEC07193.1"/>
    <property type="molecule type" value="Genomic_DNA"/>
</dbReference>
<dbReference type="Proteomes" id="UP000317881">
    <property type="component" value="Unassembled WGS sequence"/>
</dbReference>
<evidence type="ECO:0000313" key="1">
    <source>
        <dbReference type="EMBL" id="GEC07193.1"/>
    </source>
</evidence>
<protein>
    <recommendedName>
        <fullName evidence="3">CdiI immunity protein domain-containing protein</fullName>
    </recommendedName>
</protein>
<reference evidence="1 2" key="1">
    <citation type="submission" date="2019-06" db="EMBL/GenBank/DDBJ databases">
        <title>Whole genome shotgun sequence of Streptomyces spinoverrucosus NBRC 14228.</title>
        <authorList>
            <person name="Hosoyama A."/>
            <person name="Uohara A."/>
            <person name="Ohji S."/>
            <person name="Ichikawa N."/>
        </authorList>
    </citation>
    <scope>NUCLEOTIDE SEQUENCE [LARGE SCALE GENOMIC DNA]</scope>
    <source>
        <strain evidence="1 2">NBRC 14228</strain>
    </source>
</reference>
<dbReference type="RefSeq" id="WP_141311788.1">
    <property type="nucleotide sequence ID" value="NZ_BJND01000037.1"/>
</dbReference>
<comment type="caution">
    <text evidence="1">The sequence shown here is derived from an EMBL/GenBank/DDBJ whole genome shotgun (WGS) entry which is preliminary data.</text>
</comment>
<dbReference type="AlphaFoldDB" id="A0A4Y3VKX7"/>
<name>A0A4Y3VKX7_9ACTN</name>
<proteinExistence type="predicted"/>
<sequence>MNRETEKFIKVYLSLEQAYDTTGYLRPALHAFKEEYVSAVRQGLETVLRTREISVGDYERLTDVEFEDDDALYEYLTSMCQYLFEAREKQPVPPN</sequence>
<gene>
    <name evidence="1" type="ORF">SSP24_48480</name>
</gene>
<evidence type="ECO:0008006" key="3">
    <source>
        <dbReference type="Google" id="ProtNLM"/>
    </source>
</evidence>
<accession>A0A4Y3VKX7</accession>
<dbReference type="OrthoDB" id="3868147at2"/>
<keyword evidence="2" id="KW-1185">Reference proteome</keyword>
<evidence type="ECO:0000313" key="2">
    <source>
        <dbReference type="Proteomes" id="UP000317881"/>
    </source>
</evidence>